<dbReference type="KEGG" id="rca:Rcas_3603"/>
<dbReference type="SMART" id="SM00175">
    <property type="entry name" value="RAB"/>
    <property type="match status" value="1"/>
</dbReference>
<evidence type="ECO:0000256" key="1">
    <source>
        <dbReference type="ARBA" id="ARBA00022741"/>
    </source>
</evidence>
<dbReference type="EMBL" id="CP000804">
    <property type="protein sequence ID" value="ABU59652.1"/>
    <property type="molecule type" value="Genomic_DNA"/>
</dbReference>
<dbReference type="FunFam" id="3.40.50.300:FF:001447">
    <property type="entry name" value="Ras-related protein Rab-1B"/>
    <property type="match status" value="1"/>
</dbReference>
<reference evidence="3 4" key="1">
    <citation type="submission" date="2007-08" db="EMBL/GenBank/DDBJ databases">
        <title>Complete sequence of Roseiflexus castenholzii DSM 13941.</title>
        <authorList>
            <consortium name="US DOE Joint Genome Institute"/>
            <person name="Copeland A."/>
            <person name="Lucas S."/>
            <person name="Lapidus A."/>
            <person name="Barry K."/>
            <person name="Glavina del Rio T."/>
            <person name="Dalin E."/>
            <person name="Tice H."/>
            <person name="Pitluck S."/>
            <person name="Thompson L.S."/>
            <person name="Brettin T."/>
            <person name="Bruce D."/>
            <person name="Detter J.C."/>
            <person name="Han C."/>
            <person name="Tapia R."/>
            <person name="Schmutz J."/>
            <person name="Larimer F."/>
            <person name="Land M."/>
            <person name="Hauser L."/>
            <person name="Kyrpides N."/>
            <person name="Mikhailova N."/>
            <person name="Bryant D.A."/>
            <person name="Hanada S."/>
            <person name="Tsukatani Y."/>
            <person name="Richardson P."/>
        </authorList>
    </citation>
    <scope>NUCLEOTIDE SEQUENCE [LARGE SCALE GENOMIC DNA]</scope>
    <source>
        <strain evidence="4">DSM 13941 / HLO8</strain>
    </source>
</reference>
<dbReference type="InterPro" id="IPR050227">
    <property type="entry name" value="Rab"/>
</dbReference>
<dbReference type="CDD" id="cd00154">
    <property type="entry name" value="Rab"/>
    <property type="match status" value="1"/>
</dbReference>
<organism evidence="3 4">
    <name type="scientific">Roseiflexus castenholzii (strain DSM 13941 / HLO8)</name>
    <dbReference type="NCBI Taxonomy" id="383372"/>
    <lineage>
        <taxon>Bacteria</taxon>
        <taxon>Bacillati</taxon>
        <taxon>Chloroflexota</taxon>
        <taxon>Chloroflexia</taxon>
        <taxon>Chloroflexales</taxon>
        <taxon>Roseiflexineae</taxon>
        <taxon>Roseiflexaceae</taxon>
        <taxon>Roseiflexus</taxon>
    </lineage>
</organism>
<accession>A7NQ06</accession>
<dbReference type="NCBIfam" id="TIGR00231">
    <property type="entry name" value="small_GTP"/>
    <property type="match status" value="1"/>
</dbReference>
<dbReference type="HOGENOM" id="CLU_041217_10_6_0"/>
<dbReference type="RefSeq" id="WP_012122075.1">
    <property type="nucleotide sequence ID" value="NC_009767.1"/>
</dbReference>
<dbReference type="PROSITE" id="PS51421">
    <property type="entry name" value="RAS"/>
    <property type="match status" value="1"/>
</dbReference>
<dbReference type="STRING" id="383372.Rcas_3603"/>
<evidence type="ECO:0000313" key="3">
    <source>
        <dbReference type="EMBL" id="ABU59652.1"/>
    </source>
</evidence>
<name>A7NQ06_ROSCS</name>
<dbReference type="SMART" id="SM00174">
    <property type="entry name" value="RHO"/>
    <property type="match status" value="1"/>
</dbReference>
<dbReference type="InterPro" id="IPR005225">
    <property type="entry name" value="Small_GTP-bd"/>
</dbReference>
<dbReference type="InterPro" id="IPR027417">
    <property type="entry name" value="P-loop_NTPase"/>
</dbReference>
<keyword evidence="4" id="KW-1185">Reference proteome</keyword>
<dbReference type="Proteomes" id="UP000000263">
    <property type="component" value="Chromosome"/>
</dbReference>
<keyword evidence="2" id="KW-0342">GTP-binding</keyword>
<dbReference type="SUPFAM" id="SSF52540">
    <property type="entry name" value="P-loop containing nucleoside triphosphate hydrolases"/>
    <property type="match status" value="1"/>
</dbReference>
<dbReference type="GO" id="GO:0005525">
    <property type="term" value="F:GTP binding"/>
    <property type="evidence" value="ECO:0007669"/>
    <property type="project" value="UniProtKB-KW"/>
</dbReference>
<dbReference type="OrthoDB" id="7957980at2"/>
<dbReference type="GO" id="GO:0003924">
    <property type="term" value="F:GTPase activity"/>
    <property type="evidence" value="ECO:0007669"/>
    <property type="project" value="InterPro"/>
</dbReference>
<dbReference type="AlphaFoldDB" id="A7NQ06"/>
<dbReference type="PANTHER" id="PTHR47977">
    <property type="entry name" value="RAS-RELATED PROTEIN RAB"/>
    <property type="match status" value="1"/>
</dbReference>
<dbReference type="PRINTS" id="PR00449">
    <property type="entry name" value="RASTRNSFRMNG"/>
</dbReference>
<dbReference type="Pfam" id="PF00071">
    <property type="entry name" value="Ras"/>
    <property type="match status" value="1"/>
</dbReference>
<sequence length="174" mass="19370">MNQIAKVCLIGDFAVGKTSLIRRFTESRFSESYLSTIGIRVSRKILQMPDAYPSTLTLMIWDTAGSEPFTTIVRSYYRGARGAALVCDITRAETVTALLRYAEEFHAVNPDVPLIMIANKIDLRSERMVSDEQLGEIAAMLDAPLFFTSARTGENVEEAFRALGLSIIVKERVV</sequence>
<evidence type="ECO:0000313" key="4">
    <source>
        <dbReference type="Proteomes" id="UP000000263"/>
    </source>
</evidence>
<dbReference type="Gene3D" id="3.40.50.300">
    <property type="entry name" value="P-loop containing nucleotide triphosphate hydrolases"/>
    <property type="match status" value="1"/>
</dbReference>
<evidence type="ECO:0000256" key="2">
    <source>
        <dbReference type="ARBA" id="ARBA00023134"/>
    </source>
</evidence>
<dbReference type="eggNOG" id="COG1100">
    <property type="taxonomic scope" value="Bacteria"/>
</dbReference>
<dbReference type="PROSITE" id="PS51419">
    <property type="entry name" value="RAB"/>
    <property type="match status" value="1"/>
</dbReference>
<keyword evidence="1" id="KW-0547">Nucleotide-binding</keyword>
<protein>
    <submittedName>
        <fullName evidence="3">Small GTP-binding protein</fullName>
    </submittedName>
</protein>
<gene>
    <name evidence="3" type="ordered locus">Rcas_3603</name>
</gene>
<dbReference type="InterPro" id="IPR001806">
    <property type="entry name" value="Small_GTPase"/>
</dbReference>
<dbReference type="SMART" id="SM00173">
    <property type="entry name" value="RAS"/>
    <property type="match status" value="1"/>
</dbReference>
<proteinExistence type="predicted"/>